<reference evidence="7 8" key="1">
    <citation type="journal article" date="2014" name="Am. J. Bot.">
        <title>Genome assembly and annotation for red clover (Trifolium pratense; Fabaceae).</title>
        <authorList>
            <person name="Istvanek J."/>
            <person name="Jaros M."/>
            <person name="Krenek A."/>
            <person name="Repkova J."/>
        </authorList>
    </citation>
    <scope>NUCLEOTIDE SEQUENCE [LARGE SCALE GENOMIC DNA]</scope>
    <source>
        <strain evidence="8">cv. Tatra</strain>
        <tissue evidence="7">Young leaves</tissue>
    </source>
</reference>
<feature type="domain" description="Integrase catalytic" evidence="6">
    <location>
        <begin position="183"/>
        <end position="349"/>
    </location>
</feature>
<dbReference type="Gene3D" id="3.30.420.10">
    <property type="entry name" value="Ribonuclease H-like superfamily/Ribonuclease H"/>
    <property type="match status" value="1"/>
</dbReference>
<evidence type="ECO:0000259" key="6">
    <source>
        <dbReference type="PROSITE" id="PS50994"/>
    </source>
</evidence>
<comment type="caution">
    <text evidence="7">The sequence shown here is derived from an EMBL/GenBank/DDBJ whole genome shotgun (WGS) entry which is preliminary data.</text>
</comment>
<dbReference type="AlphaFoldDB" id="A0A2K3KY79"/>
<dbReference type="PANTHER" id="PTHR42648">
    <property type="entry name" value="TRANSPOSASE, PUTATIVE-RELATED"/>
    <property type="match status" value="1"/>
</dbReference>
<evidence type="ECO:0000313" key="8">
    <source>
        <dbReference type="Proteomes" id="UP000236291"/>
    </source>
</evidence>
<dbReference type="SUPFAM" id="SSF53098">
    <property type="entry name" value="Ribonuclease H-like"/>
    <property type="match status" value="1"/>
</dbReference>
<proteinExistence type="predicted"/>
<evidence type="ECO:0000256" key="2">
    <source>
        <dbReference type="ARBA" id="ARBA00022723"/>
    </source>
</evidence>
<feature type="non-terminal residue" evidence="7">
    <location>
        <position position="1017"/>
    </location>
</feature>
<dbReference type="GO" id="GO:0003676">
    <property type="term" value="F:nucleic acid binding"/>
    <property type="evidence" value="ECO:0007669"/>
    <property type="project" value="InterPro"/>
</dbReference>
<name>A0A2K3KY79_TRIPR</name>
<evidence type="ECO:0000256" key="5">
    <source>
        <dbReference type="SAM" id="MobiDB-lite"/>
    </source>
</evidence>
<keyword evidence="2" id="KW-0479">Metal-binding</keyword>
<feature type="region of interest" description="Disordered" evidence="5">
    <location>
        <begin position="422"/>
        <end position="495"/>
    </location>
</feature>
<gene>
    <name evidence="7" type="ORF">L195_g027105</name>
</gene>
<dbReference type="InterPro" id="IPR013103">
    <property type="entry name" value="RVT_2"/>
</dbReference>
<sequence length="1017" mass="116408">MCGDSSLFCELEEGFNKVVRLGNYASMNVVGKGSVRLNVKGVNYLVRDVYYVPGLKNNLLSVGQLQERGLAVLMQSNECRIYHHTKGLVFQTNMTANRMFVLLSSTQSIKKENKEECFQVTTEYVAHLWHRRFGHLSYKGLKTLQTKGMVRGLPCFSEGEIVCKNCLKGKQHRDVISRRSTWRASEKLELVHADICGPISPFSEGNKRYFICFIDDYSRKAWVYFLAYKSDAFTTFKLFKALVEKETDLSIKCLRTDRGGEFTSNEFKEYCKMNGIKRQLTAAYTPQQNGVAERKNRTVMNMVRSLLVEKNVPRKFWAEAVNWAFYVLNRCPTSSVKEMTPVEAWCGVKPSVGHLRVFGCIAYAHVPDARRTKLEDKSRCCVLFGVSEESKAYRLYDPTSKRIIISRDVVFEEDGQWNWEKRSEEDNTFDTEWEDEKSEEREESTDGNEEENATDSNEEENAAEGNEEENATDGNEDENAASPVSEHRNRRAPGWMNDYVSGEGLSDEEVQTQLVLFAHAVHSDPTSFDEAVKEVKWRAAMDAEMKSIEKNGTWDLTELPKEARKIGVKWVYKTKLNELGEVEKYKARLVAKGYAQEYGVDYEEVYAPVARMDTVRMILALAAQRSWCVFQLDVKSAFLHGKLAENVYVEQPRGYEIKNEEHKVYKLNKALYGLKQAPRAWFSRIESYFRKEGFEKEDSEQTLFTKVKQGKHLIISLYVDDLIYTGDDEKMMSEFKESMMKEFDMSDLGKMKYFLGIEVVQFDGGVFISQTKYVTEVLRRFGMEHSNPVENPMVPGFKISKDENGVELDGSFFKQLIGSLMYLTATRPDIMYAVSLLSRYMSRPTEVHYSAAKRILRYLQGTTKFGILYKREGNCELIGFTDSDYAGSVEDRRSTSGYVFMLSGAAVAWSSRKQPIVTLSTTEAEFVAAAGSSCQAIWMQRVLKKIGYKGSESTVIFCDNSSTIKLSRNPVMHGKSKHIDVRYHFLRELVNDGVVQLQFCGTRHQLADILTKPLKLE</sequence>
<dbReference type="InterPro" id="IPR039537">
    <property type="entry name" value="Retrotran_Ty1/copia-like"/>
</dbReference>
<accession>A0A2K3KY79</accession>
<dbReference type="SUPFAM" id="SSF56672">
    <property type="entry name" value="DNA/RNA polymerases"/>
    <property type="match status" value="1"/>
</dbReference>
<evidence type="ECO:0000256" key="4">
    <source>
        <dbReference type="ARBA" id="ARBA00022801"/>
    </source>
</evidence>
<organism evidence="7 8">
    <name type="scientific">Trifolium pratense</name>
    <name type="common">Red clover</name>
    <dbReference type="NCBI Taxonomy" id="57577"/>
    <lineage>
        <taxon>Eukaryota</taxon>
        <taxon>Viridiplantae</taxon>
        <taxon>Streptophyta</taxon>
        <taxon>Embryophyta</taxon>
        <taxon>Tracheophyta</taxon>
        <taxon>Spermatophyta</taxon>
        <taxon>Magnoliopsida</taxon>
        <taxon>eudicotyledons</taxon>
        <taxon>Gunneridae</taxon>
        <taxon>Pentapetalae</taxon>
        <taxon>rosids</taxon>
        <taxon>fabids</taxon>
        <taxon>Fabales</taxon>
        <taxon>Fabaceae</taxon>
        <taxon>Papilionoideae</taxon>
        <taxon>50 kb inversion clade</taxon>
        <taxon>NPAAA clade</taxon>
        <taxon>Hologalegina</taxon>
        <taxon>IRL clade</taxon>
        <taxon>Trifolieae</taxon>
        <taxon>Trifolium</taxon>
    </lineage>
</organism>
<dbReference type="InterPro" id="IPR057670">
    <property type="entry name" value="SH3_retrovirus"/>
</dbReference>
<evidence type="ECO:0000256" key="3">
    <source>
        <dbReference type="ARBA" id="ARBA00022750"/>
    </source>
</evidence>
<dbReference type="ExpressionAtlas" id="A0A2K3KY79">
    <property type="expression patterns" value="baseline"/>
</dbReference>
<protein>
    <submittedName>
        <fullName evidence="7">Copia-type polyprotein</fullName>
    </submittedName>
</protein>
<dbReference type="InterPro" id="IPR012337">
    <property type="entry name" value="RNaseH-like_sf"/>
</dbReference>
<feature type="compositionally biased region" description="Acidic residues" evidence="5">
    <location>
        <begin position="426"/>
        <end position="479"/>
    </location>
</feature>
<dbReference type="InterPro" id="IPR025724">
    <property type="entry name" value="GAG-pre-integrase_dom"/>
</dbReference>
<dbReference type="PROSITE" id="PS50994">
    <property type="entry name" value="INTEGRASE"/>
    <property type="match status" value="1"/>
</dbReference>
<dbReference type="GO" id="GO:0015074">
    <property type="term" value="P:DNA integration"/>
    <property type="evidence" value="ECO:0007669"/>
    <property type="project" value="InterPro"/>
</dbReference>
<dbReference type="Pfam" id="PF00665">
    <property type="entry name" value="rve"/>
    <property type="match status" value="1"/>
</dbReference>
<keyword evidence="4" id="KW-0378">Hydrolase</keyword>
<dbReference type="InterPro" id="IPR054722">
    <property type="entry name" value="PolX-like_BBD"/>
</dbReference>
<dbReference type="GO" id="GO:0006508">
    <property type="term" value="P:proteolysis"/>
    <property type="evidence" value="ECO:0007669"/>
    <property type="project" value="UniProtKB-KW"/>
</dbReference>
<keyword evidence="1" id="KW-0645">Protease</keyword>
<dbReference type="GO" id="GO:0046872">
    <property type="term" value="F:metal ion binding"/>
    <property type="evidence" value="ECO:0007669"/>
    <property type="project" value="UniProtKB-KW"/>
</dbReference>
<evidence type="ECO:0000256" key="1">
    <source>
        <dbReference type="ARBA" id="ARBA00022670"/>
    </source>
</evidence>
<dbReference type="InterPro" id="IPR043502">
    <property type="entry name" value="DNA/RNA_pol_sf"/>
</dbReference>
<dbReference type="EMBL" id="ASHM01023047">
    <property type="protein sequence ID" value="PNX71231.1"/>
    <property type="molecule type" value="Genomic_DNA"/>
</dbReference>
<dbReference type="Pfam" id="PF25597">
    <property type="entry name" value="SH3_retrovirus"/>
    <property type="match status" value="1"/>
</dbReference>
<dbReference type="InterPro" id="IPR001584">
    <property type="entry name" value="Integrase_cat-core"/>
</dbReference>
<keyword evidence="3" id="KW-0064">Aspartyl protease</keyword>
<dbReference type="InterPro" id="IPR036397">
    <property type="entry name" value="RNaseH_sf"/>
</dbReference>
<dbReference type="Proteomes" id="UP000236291">
    <property type="component" value="Unassembled WGS sequence"/>
</dbReference>
<dbReference type="GO" id="GO:0004190">
    <property type="term" value="F:aspartic-type endopeptidase activity"/>
    <property type="evidence" value="ECO:0007669"/>
    <property type="project" value="UniProtKB-KW"/>
</dbReference>
<dbReference type="Pfam" id="PF07727">
    <property type="entry name" value="RVT_2"/>
    <property type="match status" value="1"/>
</dbReference>
<dbReference type="Pfam" id="PF22936">
    <property type="entry name" value="Pol_BBD"/>
    <property type="match status" value="1"/>
</dbReference>
<dbReference type="PANTHER" id="PTHR42648:SF18">
    <property type="entry name" value="RETROTRANSPOSON, UNCLASSIFIED-LIKE PROTEIN"/>
    <property type="match status" value="1"/>
</dbReference>
<reference evidence="7 8" key="2">
    <citation type="journal article" date="2017" name="Front. Plant Sci.">
        <title>Gene Classification and Mining of Molecular Markers Useful in Red Clover (Trifolium pratense) Breeding.</title>
        <authorList>
            <person name="Istvanek J."/>
            <person name="Dluhosova J."/>
            <person name="Dluhos P."/>
            <person name="Patkova L."/>
            <person name="Nedelnik J."/>
            <person name="Repkova J."/>
        </authorList>
    </citation>
    <scope>NUCLEOTIDE SEQUENCE [LARGE SCALE GENOMIC DNA]</scope>
    <source>
        <strain evidence="8">cv. Tatra</strain>
        <tissue evidence="7">Young leaves</tissue>
    </source>
</reference>
<dbReference type="CDD" id="cd09272">
    <property type="entry name" value="RNase_HI_RT_Ty1"/>
    <property type="match status" value="1"/>
</dbReference>
<evidence type="ECO:0000313" key="7">
    <source>
        <dbReference type="EMBL" id="PNX71231.1"/>
    </source>
</evidence>
<dbReference type="Pfam" id="PF13976">
    <property type="entry name" value="gag_pre-integrs"/>
    <property type="match status" value="1"/>
</dbReference>